<reference evidence="3 4" key="1">
    <citation type="submission" date="2019-02" db="EMBL/GenBank/DDBJ databases">
        <title>Deep-cultivation of Planctomycetes and their phenomic and genomic characterization uncovers novel biology.</title>
        <authorList>
            <person name="Wiegand S."/>
            <person name="Jogler M."/>
            <person name="Boedeker C."/>
            <person name="Pinto D."/>
            <person name="Vollmers J."/>
            <person name="Rivas-Marin E."/>
            <person name="Kohn T."/>
            <person name="Peeters S.H."/>
            <person name="Heuer A."/>
            <person name="Rast P."/>
            <person name="Oberbeckmann S."/>
            <person name="Bunk B."/>
            <person name="Jeske O."/>
            <person name="Meyerdierks A."/>
            <person name="Storesund J.E."/>
            <person name="Kallscheuer N."/>
            <person name="Luecker S."/>
            <person name="Lage O.M."/>
            <person name="Pohl T."/>
            <person name="Merkel B.J."/>
            <person name="Hornburger P."/>
            <person name="Mueller R.-W."/>
            <person name="Bruemmer F."/>
            <person name="Labrenz M."/>
            <person name="Spormann A.M."/>
            <person name="Op den Camp H."/>
            <person name="Overmann J."/>
            <person name="Amann R."/>
            <person name="Jetten M.S.M."/>
            <person name="Mascher T."/>
            <person name="Medema M.H."/>
            <person name="Devos D.P."/>
            <person name="Kaster A.-K."/>
            <person name="Ovreas L."/>
            <person name="Rohde M."/>
            <person name="Galperin M.Y."/>
            <person name="Jogler C."/>
        </authorList>
    </citation>
    <scope>NUCLEOTIDE SEQUENCE [LARGE SCALE GENOMIC DNA]</scope>
    <source>
        <strain evidence="3 4">FF011L</strain>
    </source>
</reference>
<organism evidence="3 4">
    <name type="scientific">Roseimaritima multifibrata</name>
    <dbReference type="NCBI Taxonomy" id="1930274"/>
    <lineage>
        <taxon>Bacteria</taxon>
        <taxon>Pseudomonadati</taxon>
        <taxon>Planctomycetota</taxon>
        <taxon>Planctomycetia</taxon>
        <taxon>Pirellulales</taxon>
        <taxon>Pirellulaceae</taxon>
        <taxon>Roseimaritima</taxon>
    </lineage>
</organism>
<dbReference type="Proteomes" id="UP000320672">
    <property type="component" value="Chromosome"/>
</dbReference>
<evidence type="ECO:0000313" key="4">
    <source>
        <dbReference type="Proteomes" id="UP000320672"/>
    </source>
</evidence>
<dbReference type="InterPro" id="IPR047750">
    <property type="entry name" value="YdjY-like"/>
</dbReference>
<feature type="chain" id="PRO_5022065939" description="SLA1 homology domain-containing protein" evidence="2">
    <location>
        <begin position="30"/>
        <end position="311"/>
    </location>
</feature>
<dbReference type="EMBL" id="CP036262">
    <property type="protein sequence ID" value="QDS92006.1"/>
    <property type="molecule type" value="Genomic_DNA"/>
</dbReference>
<feature type="signal peptide" evidence="2">
    <location>
        <begin position="1"/>
        <end position="29"/>
    </location>
</feature>
<evidence type="ECO:0000256" key="2">
    <source>
        <dbReference type="SAM" id="SignalP"/>
    </source>
</evidence>
<proteinExistence type="predicted"/>
<sequence precursor="true">MIQCFRTWTALPIPFGMILVGILSGLAQAQEAGDTPATPAPLPVSPAAGGPPVDAKDASEEGAELSFERVDPEELVAKAFEAPEGAVQLSKKGRLWVDKKGGQVLVDGYVAMTRGMLEMFACPAGTKEHESVVAVLARSRDVHTALLAVGAQSGTPVRYVPKFVPPTGQAIQIWVMWFDKEGKLHKKDAREWIFKTGTKKTMQENWVFAGSQFWKDPATGESHYEADSGDMICVSNFGSAMLDVPVLSSKENASLQYSAAEGNVPPEMTPVRLVLIPIPLPSDKPQPLPEGKADASVPPADKWLKKAVPAQ</sequence>
<evidence type="ECO:0008006" key="5">
    <source>
        <dbReference type="Google" id="ProtNLM"/>
    </source>
</evidence>
<accession>A0A517MAV3</accession>
<dbReference type="KEGG" id="rml:FF011L_07420"/>
<evidence type="ECO:0000313" key="3">
    <source>
        <dbReference type="EMBL" id="QDS92006.1"/>
    </source>
</evidence>
<keyword evidence="4" id="KW-1185">Reference proteome</keyword>
<feature type="region of interest" description="Disordered" evidence="1">
    <location>
        <begin position="282"/>
        <end position="311"/>
    </location>
</feature>
<dbReference type="RefSeq" id="WP_145350169.1">
    <property type="nucleotide sequence ID" value="NZ_CP036262.1"/>
</dbReference>
<name>A0A517MAV3_9BACT</name>
<protein>
    <recommendedName>
        <fullName evidence="5">SLA1 homology domain-containing protein</fullName>
    </recommendedName>
</protein>
<gene>
    <name evidence="3" type="ORF">FF011L_07420</name>
</gene>
<keyword evidence="2" id="KW-0732">Signal</keyword>
<dbReference type="NCBIfam" id="NF040466">
    <property type="entry name" value="ydjY_domain"/>
    <property type="match status" value="1"/>
</dbReference>
<dbReference type="AlphaFoldDB" id="A0A517MAV3"/>
<feature type="region of interest" description="Disordered" evidence="1">
    <location>
        <begin position="32"/>
        <end position="64"/>
    </location>
</feature>
<dbReference type="OrthoDB" id="247135at2"/>
<evidence type="ECO:0000256" key="1">
    <source>
        <dbReference type="SAM" id="MobiDB-lite"/>
    </source>
</evidence>